<feature type="transmembrane region" description="Helical" evidence="1">
    <location>
        <begin position="56"/>
        <end position="73"/>
    </location>
</feature>
<feature type="transmembrane region" description="Helical" evidence="1">
    <location>
        <begin position="181"/>
        <end position="203"/>
    </location>
</feature>
<keyword evidence="1" id="KW-0812">Transmembrane</keyword>
<dbReference type="InterPro" id="IPR043968">
    <property type="entry name" value="SGNH"/>
</dbReference>
<comment type="caution">
    <text evidence="4">The sequence shown here is derived from an EMBL/GenBank/DDBJ whole genome shotgun (WGS) entry which is preliminary data.</text>
</comment>
<feature type="transmembrane region" description="Helical" evidence="1">
    <location>
        <begin position="356"/>
        <end position="376"/>
    </location>
</feature>
<dbReference type="PANTHER" id="PTHR23028:SF115">
    <property type="entry name" value="ACYL_TRANSF_3 DOMAIN-CONTAINING PROTEIN-RELATED"/>
    <property type="match status" value="1"/>
</dbReference>
<feature type="transmembrane region" description="Helical" evidence="1">
    <location>
        <begin position="210"/>
        <end position="229"/>
    </location>
</feature>
<name>A0A2A2LBT6_9BILA</name>
<protein>
    <recommendedName>
        <fullName evidence="6">Acyltransferase 3 domain-containing protein</fullName>
    </recommendedName>
</protein>
<feature type="transmembrane region" description="Helical" evidence="1">
    <location>
        <begin position="298"/>
        <end position="316"/>
    </location>
</feature>
<feature type="transmembrane region" description="Helical" evidence="1">
    <location>
        <begin position="241"/>
        <end position="260"/>
    </location>
</feature>
<evidence type="ECO:0000256" key="1">
    <source>
        <dbReference type="SAM" id="Phobius"/>
    </source>
</evidence>
<keyword evidence="1" id="KW-1133">Transmembrane helix</keyword>
<dbReference type="EMBL" id="LIAE01006948">
    <property type="protein sequence ID" value="PAV83558.1"/>
    <property type="molecule type" value="Genomic_DNA"/>
</dbReference>
<dbReference type="GO" id="GO:0000271">
    <property type="term" value="P:polysaccharide biosynthetic process"/>
    <property type="evidence" value="ECO:0007669"/>
    <property type="project" value="TreeGrafter"/>
</dbReference>
<reference evidence="4 5" key="1">
    <citation type="journal article" date="2017" name="Curr. Biol.">
        <title>Genome architecture and evolution of a unichromosomal asexual nematode.</title>
        <authorList>
            <person name="Fradin H."/>
            <person name="Zegar C."/>
            <person name="Gutwein M."/>
            <person name="Lucas J."/>
            <person name="Kovtun M."/>
            <person name="Corcoran D."/>
            <person name="Baugh L.R."/>
            <person name="Kiontke K."/>
            <person name="Gunsalus K."/>
            <person name="Fitch D.H."/>
            <person name="Piano F."/>
        </authorList>
    </citation>
    <scope>NUCLEOTIDE SEQUENCE [LARGE SCALE GENOMIC DNA]</scope>
    <source>
        <strain evidence="4">PF1309</strain>
    </source>
</reference>
<dbReference type="GO" id="GO:0016020">
    <property type="term" value="C:membrane"/>
    <property type="evidence" value="ECO:0007669"/>
    <property type="project" value="TreeGrafter"/>
</dbReference>
<organism evidence="4 5">
    <name type="scientific">Diploscapter pachys</name>
    <dbReference type="NCBI Taxonomy" id="2018661"/>
    <lineage>
        <taxon>Eukaryota</taxon>
        <taxon>Metazoa</taxon>
        <taxon>Ecdysozoa</taxon>
        <taxon>Nematoda</taxon>
        <taxon>Chromadorea</taxon>
        <taxon>Rhabditida</taxon>
        <taxon>Rhabditina</taxon>
        <taxon>Rhabditomorpha</taxon>
        <taxon>Rhabditoidea</taxon>
        <taxon>Rhabditidae</taxon>
        <taxon>Diploscapter</taxon>
    </lineage>
</organism>
<sequence>MGLPRSWLMRKRTLIHNKFIKFQKKMKNSQNGHILNPEFTSIPTAKAHPPKRRDIQGLRAWAIILVLLFHYFPEYFPNGYVGVDMFFVISGYLIGMIVCKFEVLDRRALQTFYYRRAKRIFPLYYLAIGLIFVVMYVCLPEPSYDINTSSGMKAIFLLTNMKSELDPEQDYAKLLAGAEDLFTHTWSLCVEIKWYFLVPFLFMAQRRLPISAMHFFIGIGSISLFYHLISNDTIAFNSTFARVWQFCVGITAYIATVYEKKVVQIVVEDRRLLPYIAYFLFALIMVTFSWSIVEPHHLRIEMTFLTTILIAIGEYYEIWILSNALMNYIGNISYSLYLVHWPIFVTTKYFSPDNNLALLIGIGLSFLTASIIYFAYEQPYLKLGAMKIFILIGLLFVASLILTQPSIITNRIDYERKFGVYNLDLQKGDPSKNLSVAVALNYYEGVTRVKASDAVENCTHVDFGSKEIKAPNGWCKMPGKHTGKVKFLVIGNSYACNQGHIVYEGFQNLTKEFHFFCIPNCEPLMEKQDGGCHLLTQWHDVYNQIKPDVLFMLHRPIMGMAKLDETKPIEQDNVYQQHVRMISWYLQQDKLLKIYIQHALPKCLSNCPQEVNKWILKENKPLRFAGDRFTIHNEKWERIRFEHLVKMKTCQGKCELFDYYPEMLNKKGEFSLYDENTNLLYFDNVQHLSKFGRDKVKIVYKRLAEKFAKQYPKLV</sequence>
<evidence type="ECO:0000313" key="4">
    <source>
        <dbReference type="EMBL" id="PAV83558.1"/>
    </source>
</evidence>
<dbReference type="InterPro" id="IPR050879">
    <property type="entry name" value="Acyltransferase_3"/>
</dbReference>
<dbReference type="Pfam" id="PF01757">
    <property type="entry name" value="Acyl_transf_3"/>
    <property type="match status" value="1"/>
</dbReference>
<dbReference type="AlphaFoldDB" id="A0A2A2LBT6"/>
<dbReference type="GO" id="GO:0016747">
    <property type="term" value="F:acyltransferase activity, transferring groups other than amino-acyl groups"/>
    <property type="evidence" value="ECO:0007669"/>
    <property type="project" value="InterPro"/>
</dbReference>
<dbReference type="PANTHER" id="PTHR23028">
    <property type="entry name" value="ACETYLTRANSFERASE"/>
    <property type="match status" value="1"/>
</dbReference>
<keyword evidence="5" id="KW-1185">Reference proteome</keyword>
<feature type="transmembrane region" description="Helical" evidence="1">
    <location>
        <begin position="272"/>
        <end position="292"/>
    </location>
</feature>
<keyword evidence="1" id="KW-0472">Membrane</keyword>
<dbReference type="STRING" id="2018661.A0A2A2LBT6"/>
<gene>
    <name evidence="4" type="ORF">WR25_20462</name>
</gene>
<evidence type="ECO:0000259" key="3">
    <source>
        <dbReference type="Pfam" id="PF19040"/>
    </source>
</evidence>
<feature type="transmembrane region" description="Helical" evidence="1">
    <location>
        <begin position="328"/>
        <end position="350"/>
    </location>
</feature>
<evidence type="ECO:0000259" key="2">
    <source>
        <dbReference type="Pfam" id="PF01757"/>
    </source>
</evidence>
<evidence type="ECO:0000313" key="5">
    <source>
        <dbReference type="Proteomes" id="UP000218231"/>
    </source>
</evidence>
<dbReference type="InterPro" id="IPR002656">
    <property type="entry name" value="Acyl_transf_3_dom"/>
</dbReference>
<accession>A0A2A2LBT6</accession>
<feature type="transmembrane region" description="Helical" evidence="1">
    <location>
        <begin position="120"/>
        <end position="139"/>
    </location>
</feature>
<feature type="transmembrane region" description="Helical" evidence="1">
    <location>
        <begin position="388"/>
        <end position="408"/>
    </location>
</feature>
<feature type="domain" description="SGNH" evidence="3">
    <location>
        <begin position="469"/>
        <end position="696"/>
    </location>
</feature>
<evidence type="ECO:0008006" key="6">
    <source>
        <dbReference type="Google" id="ProtNLM"/>
    </source>
</evidence>
<dbReference type="Pfam" id="PF19040">
    <property type="entry name" value="SGNH"/>
    <property type="match status" value="1"/>
</dbReference>
<dbReference type="OrthoDB" id="92766at2759"/>
<feature type="transmembrane region" description="Helical" evidence="1">
    <location>
        <begin position="79"/>
        <end position="99"/>
    </location>
</feature>
<feature type="domain" description="Acyltransferase 3" evidence="2">
    <location>
        <begin position="54"/>
        <end position="373"/>
    </location>
</feature>
<dbReference type="Proteomes" id="UP000218231">
    <property type="component" value="Unassembled WGS sequence"/>
</dbReference>
<proteinExistence type="predicted"/>